<keyword evidence="2" id="KW-1185">Reference proteome</keyword>
<comment type="caution">
    <text evidence="1">The sequence shown here is derived from an EMBL/GenBank/DDBJ whole genome shotgun (WGS) entry which is preliminary data.</text>
</comment>
<gene>
    <name evidence="1" type="ORF">AWZ03_006896</name>
</gene>
<sequence>MAADATAATATIAAEVKQQSIKVSDYRRGTPECLLPMPAQAVSEQNRPTPHLCPRRCPAPPPCCMLPAALPIHAAHDEDALCCKLKAGRPIIEPTADQAREDSDAASLLLMLPLLLLLRRQL</sequence>
<reference evidence="1 2" key="1">
    <citation type="journal article" date="2019" name="J. Hered.">
        <title>An Improved Genome Assembly for Drosophila navojoa, the Basal Species in the mojavensis Cluster.</title>
        <authorList>
            <person name="Vanderlinde T."/>
            <person name="Dupim E.G."/>
            <person name="Nazario-Yepiz N.O."/>
            <person name="Carvalho A.B."/>
        </authorList>
    </citation>
    <scope>NUCLEOTIDE SEQUENCE [LARGE SCALE GENOMIC DNA]</scope>
    <source>
        <strain evidence="1">Navoj_Jal97</strain>
        <tissue evidence="1">Whole organism</tissue>
    </source>
</reference>
<proteinExistence type="predicted"/>
<evidence type="ECO:0000313" key="1">
    <source>
        <dbReference type="EMBL" id="TDG46716.1"/>
    </source>
</evidence>
<dbReference type="AlphaFoldDB" id="A0A484BCZ2"/>
<protein>
    <submittedName>
        <fullName evidence="1">Uncharacterized protein</fullName>
    </submittedName>
</protein>
<organism evidence="1 2">
    <name type="scientific">Drosophila navojoa</name>
    <name type="common">Fruit fly</name>
    <dbReference type="NCBI Taxonomy" id="7232"/>
    <lineage>
        <taxon>Eukaryota</taxon>
        <taxon>Metazoa</taxon>
        <taxon>Ecdysozoa</taxon>
        <taxon>Arthropoda</taxon>
        <taxon>Hexapoda</taxon>
        <taxon>Insecta</taxon>
        <taxon>Pterygota</taxon>
        <taxon>Neoptera</taxon>
        <taxon>Endopterygota</taxon>
        <taxon>Diptera</taxon>
        <taxon>Brachycera</taxon>
        <taxon>Muscomorpha</taxon>
        <taxon>Ephydroidea</taxon>
        <taxon>Drosophilidae</taxon>
        <taxon>Drosophila</taxon>
    </lineage>
</organism>
<name>A0A484BCZ2_DRONA</name>
<dbReference type="Proteomes" id="UP000295192">
    <property type="component" value="Unassembled WGS sequence"/>
</dbReference>
<evidence type="ECO:0000313" key="2">
    <source>
        <dbReference type="Proteomes" id="UP000295192"/>
    </source>
</evidence>
<accession>A0A484BCZ2</accession>
<dbReference type="EMBL" id="LSRL02000054">
    <property type="protein sequence ID" value="TDG46716.1"/>
    <property type="molecule type" value="Genomic_DNA"/>
</dbReference>